<sequence length="271" mass="29211">MRVKPFVDSRGSDIAPYFAHCPTATYQPRSVVFDVERAQHETLLIEHGVTRVTTCHPGGAERLLFYKGTGCVLGDTVIFGEPGNLPASARAVAITEVVVRVMPRREFERLCMSEPNLVYALLQRAHRKIANLIEQVGLAAFSDTTTQTAALLHALWAESGRADAPPEVNRLLHLTHQEIASATGRTRVSVSYAMKRLENAGTIALHRGWIEVLDAAGLQRAGESGLPPQTAAAAGAGRTGWASTGARGPDESSDKRGGTRGNESQPTRPDR</sequence>
<keyword evidence="3" id="KW-0804">Transcription</keyword>
<reference evidence="7 8" key="1">
    <citation type="submission" date="2018-09" db="EMBL/GenBank/DDBJ databases">
        <title>YIM PH 21725 draft genome.</title>
        <authorList>
            <person name="Miao C."/>
        </authorList>
    </citation>
    <scope>NUCLEOTIDE SEQUENCE [LARGE SCALE GENOMIC DNA]</scope>
    <source>
        <strain evidence="8">YIM PH21725</strain>
    </source>
</reference>
<comment type="caution">
    <text evidence="7">The sequence shown here is derived from an EMBL/GenBank/DDBJ whole genome shotgun (WGS) entry which is preliminary data.</text>
</comment>
<gene>
    <name evidence="7" type="ORF">D5S19_31410</name>
</gene>
<evidence type="ECO:0000259" key="5">
    <source>
        <dbReference type="PROSITE" id="PS50042"/>
    </source>
</evidence>
<feature type="region of interest" description="Disordered" evidence="4">
    <location>
        <begin position="222"/>
        <end position="271"/>
    </location>
</feature>
<dbReference type="SUPFAM" id="SSF46785">
    <property type="entry name" value="Winged helix' DNA-binding domain"/>
    <property type="match status" value="1"/>
</dbReference>
<dbReference type="Pfam" id="PF13545">
    <property type="entry name" value="HTH_Crp_2"/>
    <property type="match status" value="1"/>
</dbReference>
<dbReference type="PANTHER" id="PTHR24567:SF26">
    <property type="entry name" value="REGULATORY PROTEIN YEIL"/>
    <property type="match status" value="1"/>
</dbReference>
<accession>A0A419HJF3</accession>
<proteinExistence type="predicted"/>
<dbReference type="AlphaFoldDB" id="A0A419HJF3"/>
<dbReference type="Proteomes" id="UP000285112">
    <property type="component" value="Unassembled WGS sequence"/>
</dbReference>
<dbReference type="InterPro" id="IPR014710">
    <property type="entry name" value="RmlC-like_jellyroll"/>
</dbReference>
<evidence type="ECO:0000256" key="2">
    <source>
        <dbReference type="ARBA" id="ARBA00023125"/>
    </source>
</evidence>
<dbReference type="InterPro" id="IPR036390">
    <property type="entry name" value="WH_DNA-bd_sf"/>
</dbReference>
<feature type="compositionally biased region" description="Polar residues" evidence="4">
    <location>
        <begin position="261"/>
        <end position="271"/>
    </location>
</feature>
<dbReference type="InterPro" id="IPR018490">
    <property type="entry name" value="cNMP-bd_dom_sf"/>
</dbReference>
<evidence type="ECO:0000256" key="4">
    <source>
        <dbReference type="SAM" id="MobiDB-lite"/>
    </source>
</evidence>
<evidence type="ECO:0000313" key="7">
    <source>
        <dbReference type="EMBL" id="RJQ75933.1"/>
    </source>
</evidence>
<feature type="domain" description="Cyclic nucleotide-binding" evidence="5">
    <location>
        <begin position="26"/>
        <end position="128"/>
    </location>
</feature>
<evidence type="ECO:0000313" key="8">
    <source>
        <dbReference type="Proteomes" id="UP000285112"/>
    </source>
</evidence>
<dbReference type="CDD" id="cd00038">
    <property type="entry name" value="CAP_ED"/>
    <property type="match status" value="1"/>
</dbReference>
<organism evidence="7 8">
    <name type="scientific">Amycolatopsis panacis</name>
    <dbReference type="NCBI Taxonomy" id="2340917"/>
    <lineage>
        <taxon>Bacteria</taxon>
        <taxon>Bacillati</taxon>
        <taxon>Actinomycetota</taxon>
        <taxon>Actinomycetes</taxon>
        <taxon>Pseudonocardiales</taxon>
        <taxon>Pseudonocardiaceae</taxon>
        <taxon>Amycolatopsis</taxon>
    </lineage>
</organism>
<keyword evidence="1" id="KW-0805">Transcription regulation</keyword>
<dbReference type="GO" id="GO:0003700">
    <property type="term" value="F:DNA-binding transcription factor activity"/>
    <property type="evidence" value="ECO:0007669"/>
    <property type="project" value="TreeGrafter"/>
</dbReference>
<evidence type="ECO:0000259" key="6">
    <source>
        <dbReference type="PROSITE" id="PS51063"/>
    </source>
</evidence>
<keyword evidence="8" id="KW-1185">Reference proteome</keyword>
<keyword evidence="2" id="KW-0238">DNA-binding</keyword>
<evidence type="ECO:0000256" key="3">
    <source>
        <dbReference type="ARBA" id="ARBA00023163"/>
    </source>
</evidence>
<feature type="compositionally biased region" description="Low complexity" evidence="4">
    <location>
        <begin position="230"/>
        <end position="247"/>
    </location>
</feature>
<dbReference type="InterPro" id="IPR050397">
    <property type="entry name" value="Env_Response_Regulators"/>
</dbReference>
<name>A0A419HJF3_9PSEU</name>
<dbReference type="SUPFAM" id="SSF51206">
    <property type="entry name" value="cAMP-binding domain-like"/>
    <property type="match status" value="1"/>
</dbReference>
<feature type="domain" description="HTH crp-type" evidence="6">
    <location>
        <begin position="142"/>
        <end position="216"/>
    </location>
</feature>
<evidence type="ECO:0000256" key="1">
    <source>
        <dbReference type="ARBA" id="ARBA00023015"/>
    </source>
</evidence>
<dbReference type="GO" id="GO:0005829">
    <property type="term" value="C:cytosol"/>
    <property type="evidence" value="ECO:0007669"/>
    <property type="project" value="TreeGrafter"/>
</dbReference>
<dbReference type="InterPro" id="IPR012318">
    <property type="entry name" value="HTH_CRP"/>
</dbReference>
<dbReference type="GO" id="GO:0003677">
    <property type="term" value="F:DNA binding"/>
    <property type="evidence" value="ECO:0007669"/>
    <property type="project" value="UniProtKB-KW"/>
</dbReference>
<dbReference type="PROSITE" id="PS50042">
    <property type="entry name" value="CNMP_BINDING_3"/>
    <property type="match status" value="1"/>
</dbReference>
<protein>
    <submittedName>
        <fullName evidence="7">Crp/Fnr family transcriptional regulator</fullName>
    </submittedName>
</protein>
<dbReference type="InterPro" id="IPR000595">
    <property type="entry name" value="cNMP-bd_dom"/>
</dbReference>
<dbReference type="Pfam" id="PF00027">
    <property type="entry name" value="cNMP_binding"/>
    <property type="match status" value="1"/>
</dbReference>
<dbReference type="PANTHER" id="PTHR24567">
    <property type="entry name" value="CRP FAMILY TRANSCRIPTIONAL REGULATORY PROTEIN"/>
    <property type="match status" value="1"/>
</dbReference>
<feature type="compositionally biased region" description="Basic and acidic residues" evidence="4">
    <location>
        <begin position="248"/>
        <end position="257"/>
    </location>
</feature>
<dbReference type="SMART" id="SM00419">
    <property type="entry name" value="HTH_CRP"/>
    <property type="match status" value="1"/>
</dbReference>
<dbReference type="PROSITE" id="PS51063">
    <property type="entry name" value="HTH_CRP_2"/>
    <property type="match status" value="1"/>
</dbReference>
<dbReference type="Gene3D" id="2.60.120.10">
    <property type="entry name" value="Jelly Rolls"/>
    <property type="match status" value="1"/>
</dbReference>
<dbReference type="EMBL" id="QZFV01000153">
    <property type="protein sequence ID" value="RJQ75933.1"/>
    <property type="molecule type" value="Genomic_DNA"/>
</dbReference>